<name>A0A2A4TBF7_9DELT</name>
<protein>
    <submittedName>
        <fullName evidence="1">Uncharacterized protein</fullName>
    </submittedName>
</protein>
<reference evidence="2" key="1">
    <citation type="submission" date="2017-08" db="EMBL/GenBank/DDBJ databases">
        <title>A dynamic microbial community with high functional redundancy inhabits the cold, oxic subseafloor aquifer.</title>
        <authorList>
            <person name="Tully B.J."/>
            <person name="Wheat C.G."/>
            <person name="Glazer B.T."/>
            <person name="Huber J.A."/>
        </authorList>
    </citation>
    <scope>NUCLEOTIDE SEQUENCE [LARGE SCALE GENOMIC DNA]</scope>
</reference>
<evidence type="ECO:0000313" key="1">
    <source>
        <dbReference type="EMBL" id="PCI30872.1"/>
    </source>
</evidence>
<accession>A0A2A4TBF7</accession>
<dbReference type="AlphaFoldDB" id="A0A2A4TBF7"/>
<evidence type="ECO:0000313" key="2">
    <source>
        <dbReference type="Proteomes" id="UP000218113"/>
    </source>
</evidence>
<sequence length="99" mass="10039">MSAVYTPSTAEITNGSALLILQTTGNANCNMESDSVLITIDPSPVVGAGVDQTICVNNLNVTLSGSVSGITNTGIWTTNGSGFFVPNTTALNANYVPSA</sequence>
<dbReference type="EMBL" id="NVSR01000001">
    <property type="protein sequence ID" value="PCI30872.1"/>
    <property type="molecule type" value="Genomic_DNA"/>
</dbReference>
<comment type="caution">
    <text evidence="1">The sequence shown here is derived from an EMBL/GenBank/DDBJ whole genome shotgun (WGS) entry which is preliminary data.</text>
</comment>
<feature type="non-terminal residue" evidence="1">
    <location>
        <position position="99"/>
    </location>
</feature>
<proteinExistence type="predicted"/>
<gene>
    <name evidence="1" type="ORF">COB67_00005</name>
</gene>
<organism evidence="1 2">
    <name type="scientific">SAR324 cluster bacterium</name>
    <dbReference type="NCBI Taxonomy" id="2024889"/>
    <lineage>
        <taxon>Bacteria</taxon>
        <taxon>Deltaproteobacteria</taxon>
        <taxon>SAR324 cluster</taxon>
    </lineage>
</organism>
<dbReference type="Proteomes" id="UP000218113">
    <property type="component" value="Unassembled WGS sequence"/>
</dbReference>